<dbReference type="HOGENOM" id="CLU_1018531_0_0_10"/>
<dbReference type="STRING" id="945713.IALB_1365"/>
<reference evidence="1 2" key="1">
    <citation type="journal article" date="2012" name="Front. Microbiol.">
        <title>Complete genome of Ignavibacterium album, a metabolically versatile, flagellated, facultative anaerobe from the phylum Chlorobi.</title>
        <authorList>
            <person name="Liu Z."/>
            <person name="Frigaard N.-U."/>
            <person name="Vogl K."/>
            <person name="Iino T."/>
            <person name="Ohkuma M."/>
            <person name="Overmann J."/>
            <person name="Bryant D.A."/>
        </authorList>
    </citation>
    <scope>NUCLEOTIDE SEQUENCE [LARGE SCALE GENOMIC DNA]</scope>
    <source>
        <strain evidence="2">DSM 19864 / JCM 16511 / NBRC 101810 / Mat9-16</strain>
    </source>
</reference>
<accession>I0AJB8</accession>
<sequence>MSKIFASLALIILFTACEKSVNSGNIPNYSKYPIELNKEWEYNTIFKLEYYDLSGHIDSTEIMDLGNTICKITKLNDSVGNFSKLVLFEEYDVTTPQYIHKMWYLNADSGLYAIVYSNPGSSQIIIPKMNIKSDEDFIKIIMRFGLSPASYEGGKSQNLPGDSIQFYTYPRKVLEYPIRLGSRWVELIDPFYRERFIAKEENVTINGVTYNCFKVESDWNWQLIFNDYINLKSGLVMREFRTDSVAIINENSPDPVGYYRFSSISKLVRETEP</sequence>
<protein>
    <recommendedName>
        <fullName evidence="3">Lipoprotein</fullName>
    </recommendedName>
</protein>
<evidence type="ECO:0000313" key="1">
    <source>
        <dbReference type="EMBL" id="AFH49075.1"/>
    </source>
</evidence>
<evidence type="ECO:0008006" key="3">
    <source>
        <dbReference type="Google" id="ProtNLM"/>
    </source>
</evidence>
<proteinExistence type="predicted"/>
<keyword evidence="2" id="KW-1185">Reference proteome</keyword>
<dbReference type="PROSITE" id="PS51257">
    <property type="entry name" value="PROKAR_LIPOPROTEIN"/>
    <property type="match status" value="1"/>
</dbReference>
<dbReference type="EMBL" id="CP003418">
    <property type="protein sequence ID" value="AFH49075.1"/>
    <property type="molecule type" value="Genomic_DNA"/>
</dbReference>
<organism evidence="1 2">
    <name type="scientific">Ignavibacterium album (strain DSM 19864 / JCM 16511 / NBRC 101810 / Mat9-16)</name>
    <dbReference type="NCBI Taxonomy" id="945713"/>
    <lineage>
        <taxon>Bacteria</taxon>
        <taxon>Pseudomonadati</taxon>
        <taxon>Ignavibacteriota</taxon>
        <taxon>Ignavibacteria</taxon>
        <taxon>Ignavibacteriales</taxon>
        <taxon>Ignavibacteriaceae</taxon>
        <taxon>Ignavibacterium</taxon>
    </lineage>
</organism>
<dbReference type="KEGG" id="ial:IALB_1365"/>
<dbReference type="Proteomes" id="UP000007394">
    <property type="component" value="Chromosome"/>
</dbReference>
<dbReference type="RefSeq" id="WP_014560230.1">
    <property type="nucleotide sequence ID" value="NC_017464.1"/>
</dbReference>
<name>I0AJB8_IGNAJ</name>
<evidence type="ECO:0000313" key="2">
    <source>
        <dbReference type="Proteomes" id="UP000007394"/>
    </source>
</evidence>
<gene>
    <name evidence="1" type="ordered locus">IALB_1365</name>
</gene>
<dbReference type="AlphaFoldDB" id="I0AJB8"/>